<dbReference type="GO" id="GO:0044874">
    <property type="term" value="P:lipoprotein localization to outer membrane"/>
    <property type="evidence" value="ECO:0007669"/>
    <property type="project" value="TreeGrafter"/>
</dbReference>
<evidence type="ECO:0000313" key="10">
    <source>
        <dbReference type="Proteomes" id="UP000184035"/>
    </source>
</evidence>
<accession>A0A1M4YTM2</accession>
<dbReference type="InterPro" id="IPR003838">
    <property type="entry name" value="ABC3_permease_C"/>
</dbReference>
<evidence type="ECO:0000256" key="3">
    <source>
        <dbReference type="ARBA" id="ARBA00022475"/>
    </source>
</evidence>
<dbReference type="PANTHER" id="PTHR30489:SF0">
    <property type="entry name" value="LIPOPROTEIN-RELEASING SYSTEM TRANSMEMBRANE PROTEIN LOLE"/>
    <property type="match status" value="1"/>
</dbReference>
<keyword evidence="10" id="KW-1185">Reference proteome</keyword>
<feature type="domain" description="ABC3 transporter permease C-terminal" evidence="8">
    <location>
        <begin position="257"/>
        <end position="377"/>
    </location>
</feature>
<comment type="similarity">
    <text evidence="2">Belongs to the ABC-4 integral membrane protein family. LolC/E subfamily.</text>
</comment>
<keyword evidence="4 7" id="KW-0812">Transmembrane</keyword>
<evidence type="ECO:0000313" key="9">
    <source>
        <dbReference type="EMBL" id="SHF09174.1"/>
    </source>
</evidence>
<gene>
    <name evidence="9" type="ORF">SAMN05443638_1325</name>
</gene>
<dbReference type="EMBL" id="FQVM01000032">
    <property type="protein sequence ID" value="SHF09174.1"/>
    <property type="molecule type" value="Genomic_DNA"/>
</dbReference>
<feature type="transmembrane region" description="Helical" evidence="7">
    <location>
        <begin position="479"/>
        <end position="498"/>
    </location>
</feature>
<name>A0A1M4YTM2_9CLOT</name>
<comment type="subcellular location">
    <subcellularLocation>
        <location evidence="1">Cell membrane</location>
        <topology evidence="1">Multi-pass membrane protein</topology>
    </subcellularLocation>
</comment>
<feature type="transmembrane region" description="Helical" evidence="7">
    <location>
        <begin position="808"/>
        <end position="828"/>
    </location>
</feature>
<dbReference type="OrthoDB" id="1711021at2"/>
<keyword evidence="3" id="KW-1003">Cell membrane</keyword>
<evidence type="ECO:0000256" key="2">
    <source>
        <dbReference type="ARBA" id="ARBA00005236"/>
    </source>
</evidence>
<feature type="transmembrane region" description="Helical" evidence="7">
    <location>
        <begin position="348"/>
        <end position="373"/>
    </location>
</feature>
<feature type="transmembrane region" description="Helical" evidence="7">
    <location>
        <begin position="20"/>
        <end position="38"/>
    </location>
</feature>
<evidence type="ECO:0000256" key="5">
    <source>
        <dbReference type="ARBA" id="ARBA00022989"/>
    </source>
</evidence>
<feature type="transmembrane region" description="Helical" evidence="7">
    <location>
        <begin position="307"/>
        <end position="328"/>
    </location>
</feature>
<feature type="transmembrane region" description="Helical" evidence="7">
    <location>
        <begin position="761"/>
        <end position="788"/>
    </location>
</feature>
<evidence type="ECO:0000256" key="6">
    <source>
        <dbReference type="ARBA" id="ARBA00023136"/>
    </source>
</evidence>
<dbReference type="Proteomes" id="UP000184035">
    <property type="component" value="Unassembled WGS sequence"/>
</dbReference>
<organism evidence="9 10">
    <name type="scientific">Clostridium fallax</name>
    <dbReference type="NCBI Taxonomy" id="1533"/>
    <lineage>
        <taxon>Bacteria</taxon>
        <taxon>Bacillati</taxon>
        <taxon>Bacillota</taxon>
        <taxon>Clostridia</taxon>
        <taxon>Eubacteriales</taxon>
        <taxon>Clostridiaceae</taxon>
        <taxon>Clostridium</taxon>
    </lineage>
</organism>
<feature type="transmembrane region" description="Helical" evidence="7">
    <location>
        <begin position="420"/>
        <end position="445"/>
    </location>
</feature>
<keyword evidence="6 7" id="KW-0472">Membrane</keyword>
<proteinExistence type="inferred from homology"/>
<dbReference type="RefSeq" id="WP_072897452.1">
    <property type="nucleotide sequence ID" value="NZ_FQVM01000032.1"/>
</dbReference>
<feature type="transmembrane region" description="Helical" evidence="7">
    <location>
        <begin position="718"/>
        <end position="740"/>
    </location>
</feature>
<reference evidence="9 10" key="1">
    <citation type="submission" date="2016-11" db="EMBL/GenBank/DDBJ databases">
        <authorList>
            <person name="Jaros S."/>
            <person name="Januszkiewicz K."/>
            <person name="Wedrychowicz H."/>
        </authorList>
    </citation>
    <scope>NUCLEOTIDE SEQUENCE [LARGE SCALE GENOMIC DNA]</scope>
    <source>
        <strain evidence="9 10">DSM 2631</strain>
    </source>
</reference>
<evidence type="ECO:0000256" key="1">
    <source>
        <dbReference type="ARBA" id="ARBA00004651"/>
    </source>
</evidence>
<protein>
    <submittedName>
        <fullName evidence="9">Putative ABC transport system permease protein</fullName>
    </submittedName>
</protein>
<dbReference type="Pfam" id="PF02687">
    <property type="entry name" value="FtsX"/>
    <property type="match status" value="2"/>
</dbReference>
<feature type="transmembrane region" description="Helical" evidence="7">
    <location>
        <begin position="253"/>
        <end position="274"/>
    </location>
</feature>
<dbReference type="AlphaFoldDB" id="A0A1M4YTM2"/>
<keyword evidence="5 7" id="KW-1133">Transmembrane helix</keyword>
<evidence type="ECO:0000259" key="8">
    <source>
        <dbReference type="Pfam" id="PF02687"/>
    </source>
</evidence>
<evidence type="ECO:0000256" key="7">
    <source>
        <dbReference type="SAM" id="Phobius"/>
    </source>
</evidence>
<dbReference type="PANTHER" id="PTHR30489">
    <property type="entry name" value="LIPOPROTEIN-RELEASING SYSTEM TRANSMEMBRANE PROTEIN LOLE"/>
    <property type="match status" value="1"/>
</dbReference>
<dbReference type="STRING" id="1533.SAMN05443638_1325"/>
<sequence length="842" mass="93804">MRILFTFLFKNILEKKLRSILIILAIAIATAMTFASLGTSDNFKNMVIEKNRMEFGNGDLIISAKEDSKDSFIDSEKIDKFISSKNKVAIFNGSGVFKDDNNIKKVNIIASDVEKINDINPIYLENNSKNFDFNNINGNKVIVSKSFSEEFNFKRGDTFNIKIEGKDIPLKIEAIAIPKGFFGEKPGEITLVMSNEGLSEELSRKPLITSYLINTEGNKKEIEDIGETYLKDYSVKETINDETLDDMVKQFTIPFYIMLAVVVLMAAFIIYSSFKVIVIERMGVIGTFRSIGATKFSTDGLLMLESLIYGIIGSIIGGFLGVPMLYLLSDSSNQFKDLGIKTAINFSLTNMILAMVIAIILCLVSSIIPIIEVSKVPVKEIILGEYKSSGKQHPILWIIGIAFIIFPFYYIGVFKNSGSFILTLLCAFLFLIGIAIIVPSILKILSKVLKGFYRILFGNEGVLGLENVGSSKSLANNGVLLCCALAAVAAIYIASYSVKNIIVKSYSGANYDVAITSISSFDKKYIDNKLEDLKGKEISDFTNDYISYNIKIDNIPMEIGILEGVDGNKYLKFFSDEEIYDKESSSINSKEILGKLNKGNYIIMADIFQKKYKYKVGDKVNIDIDDNYYPYEIIGFLSSPISANKRNCIISEENFKKDFGKSVPTEILVKGNNLSEDELAKYLRNDFEDYPVVVKQKSQIEKAEIENNVGLMKSLESFSIMALVIGGLGIMNNLMVSFIQRKREMAVLASIGMSKTQRMKMIFVEGFTIGIVGSLIGVLSGIGVTSFVPEITLSLDTYLKIKIPKEQMLMLFILGVILVVIASFVPMFKSSKISVVKEIKYE</sequence>
<evidence type="ECO:0000256" key="4">
    <source>
        <dbReference type="ARBA" id="ARBA00022692"/>
    </source>
</evidence>
<feature type="domain" description="ABC3 transporter permease C-terminal" evidence="8">
    <location>
        <begin position="717"/>
        <end position="834"/>
    </location>
</feature>
<dbReference type="GO" id="GO:0098797">
    <property type="term" value="C:plasma membrane protein complex"/>
    <property type="evidence" value="ECO:0007669"/>
    <property type="project" value="TreeGrafter"/>
</dbReference>
<dbReference type="InterPro" id="IPR051447">
    <property type="entry name" value="Lipoprotein-release_system"/>
</dbReference>
<feature type="transmembrane region" description="Helical" evidence="7">
    <location>
        <begin position="394"/>
        <end position="414"/>
    </location>
</feature>